<organism evidence="2 3">
    <name type="scientific">Nocardia otitidiscaviarum</name>
    <dbReference type="NCBI Taxonomy" id="1823"/>
    <lineage>
        <taxon>Bacteria</taxon>
        <taxon>Bacillati</taxon>
        <taxon>Actinomycetota</taxon>
        <taxon>Actinomycetes</taxon>
        <taxon>Mycobacteriales</taxon>
        <taxon>Nocardiaceae</taxon>
        <taxon>Nocardia</taxon>
    </lineage>
</organism>
<evidence type="ECO:0000313" key="3">
    <source>
        <dbReference type="Proteomes" id="UP000255467"/>
    </source>
</evidence>
<evidence type="ECO:0000259" key="1">
    <source>
        <dbReference type="Pfam" id="PF16321"/>
    </source>
</evidence>
<reference evidence="2 3" key="1">
    <citation type="submission" date="2018-06" db="EMBL/GenBank/DDBJ databases">
        <authorList>
            <consortium name="Pathogen Informatics"/>
            <person name="Doyle S."/>
        </authorList>
    </citation>
    <scope>NUCLEOTIDE SEQUENCE [LARGE SCALE GENOMIC DNA]</scope>
    <source>
        <strain evidence="2 3">NCTC1934</strain>
    </source>
</reference>
<keyword evidence="3" id="KW-1185">Reference proteome</keyword>
<dbReference type="EMBL" id="UGRY01000004">
    <property type="protein sequence ID" value="SUD48277.1"/>
    <property type="molecule type" value="Genomic_DNA"/>
</dbReference>
<sequence length="277" mass="30339">MIDKEAGTAMGAYDVWSSGIDPDFVVATRGPAPATEVTRVVRGLGRILRRHGVEGAVRARLEWSTTDAPTLVQVVLRSVGTEYRVQVAGPGRFAVTFALERLDLRLECGPEEPSRPWPDPARPTLAVVSEPRPIVRRKDRRLQVISAAHAARVLDAMDYDAHLFTDAESGSDAVVCWTGPLGVRTLRQRDGIPNLTDDEAADRLCRRGLPYLFFGHPDTGRGRLLYRRFDGDLGLVTPATDERSGGDRAAQSRIVGSACFRPTVQSATAVRRVPIFD</sequence>
<evidence type="ECO:0000313" key="2">
    <source>
        <dbReference type="EMBL" id="SUD48277.1"/>
    </source>
</evidence>
<dbReference type="InterPro" id="IPR038416">
    <property type="entry name" value="Ribosom_S30AE_C_sf"/>
</dbReference>
<dbReference type="RefSeq" id="WP_063821475.1">
    <property type="nucleotide sequence ID" value="NZ_CP041695.1"/>
</dbReference>
<dbReference type="Pfam" id="PF16321">
    <property type="entry name" value="Ribosom_S30AE_C"/>
    <property type="match status" value="1"/>
</dbReference>
<dbReference type="InterPro" id="IPR032528">
    <property type="entry name" value="Ribosom_S30AE_C"/>
</dbReference>
<gene>
    <name evidence="2" type="ORF">NCTC1934_05608</name>
</gene>
<feature type="domain" description="Sigma 54 modulation/S30EA ribosomal protein C-terminal" evidence="1">
    <location>
        <begin position="130"/>
        <end position="175"/>
    </location>
</feature>
<name>A0A379JI74_9NOCA</name>
<proteinExistence type="predicted"/>
<dbReference type="AlphaFoldDB" id="A0A379JI74"/>
<protein>
    <recommendedName>
        <fullName evidence="1">Sigma 54 modulation/S30EA ribosomal protein C-terminal domain-containing protein</fullName>
    </recommendedName>
</protein>
<accession>A0A379JI74</accession>
<dbReference type="STRING" id="1406858.GCA_000710895_03573"/>
<dbReference type="Proteomes" id="UP000255467">
    <property type="component" value="Unassembled WGS sequence"/>
</dbReference>
<dbReference type="GeneID" id="80332597"/>
<dbReference type="Gene3D" id="3.30.505.50">
    <property type="entry name" value="Sigma 54 modulation/S30EA ribosomal protein, C-terminal domain"/>
    <property type="match status" value="1"/>
</dbReference>